<dbReference type="AlphaFoldDB" id="A0AAD8IY59"/>
<evidence type="ECO:0000313" key="2">
    <source>
        <dbReference type="Proteomes" id="UP001237642"/>
    </source>
</evidence>
<proteinExistence type="predicted"/>
<name>A0AAD8IY59_9APIA</name>
<comment type="caution">
    <text evidence="1">The sequence shown here is derived from an EMBL/GenBank/DDBJ whole genome shotgun (WGS) entry which is preliminary data.</text>
</comment>
<organism evidence="1 2">
    <name type="scientific">Heracleum sosnowskyi</name>
    <dbReference type="NCBI Taxonomy" id="360622"/>
    <lineage>
        <taxon>Eukaryota</taxon>
        <taxon>Viridiplantae</taxon>
        <taxon>Streptophyta</taxon>
        <taxon>Embryophyta</taxon>
        <taxon>Tracheophyta</taxon>
        <taxon>Spermatophyta</taxon>
        <taxon>Magnoliopsida</taxon>
        <taxon>eudicotyledons</taxon>
        <taxon>Gunneridae</taxon>
        <taxon>Pentapetalae</taxon>
        <taxon>asterids</taxon>
        <taxon>campanulids</taxon>
        <taxon>Apiales</taxon>
        <taxon>Apiaceae</taxon>
        <taxon>Apioideae</taxon>
        <taxon>apioid superclade</taxon>
        <taxon>Tordylieae</taxon>
        <taxon>Tordyliinae</taxon>
        <taxon>Heracleum</taxon>
    </lineage>
</organism>
<accession>A0AAD8IY59</accession>
<reference evidence="1" key="1">
    <citation type="submission" date="2023-02" db="EMBL/GenBank/DDBJ databases">
        <title>Genome of toxic invasive species Heracleum sosnowskyi carries increased number of genes despite the absence of recent whole-genome duplications.</title>
        <authorList>
            <person name="Schelkunov M."/>
            <person name="Shtratnikova V."/>
            <person name="Makarenko M."/>
            <person name="Klepikova A."/>
            <person name="Omelchenko D."/>
            <person name="Novikova G."/>
            <person name="Obukhova E."/>
            <person name="Bogdanov V."/>
            <person name="Penin A."/>
            <person name="Logacheva M."/>
        </authorList>
    </citation>
    <scope>NUCLEOTIDE SEQUENCE</scope>
    <source>
        <strain evidence="1">Hsosn_3</strain>
        <tissue evidence="1">Leaf</tissue>
    </source>
</reference>
<sequence length="114" mass="12866">MSSSPWRITNYHLFKHGCCTKKKSQQADPVLDFAPIDDTDSPNVSKITSNSPNVSTILRPWRLTKCILLHTNYIHINLKRSLNLIQITLGWRRVGMGGNLGFCQCLSLLKTISP</sequence>
<protein>
    <submittedName>
        <fullName evidence="1">Uncharacterized protein</fullName>
    </submittedName>
</protein>
<reference evidence="1" key="2">
    <citation type="submission" date="2023-05" db="EMBL/GenBank/DDBJ databases">
        <authorList>
            <person name="Schelkunov M.I."/>
        </authorList>
    </citation>
    <scope>NUCLEOTIDE SEQUENCE</scope>
    <source>
        <strain evidence="1">Hsosn_3</strain>
        <tissue evidence="1">Leaf</tissue>
    </source>
</reference>
<gene>
    <name evidence="1" type="ORF">POM88_011558</name>
</gene>
<dbReference type="Proteomes" id="UP001237642">
    <property type="component" value="Unassembled WGS sequence"/>
</dbReference>
<keyword evidence="2" id="KW-1185">Reference proteome</keyword>
<evidence type="ECO:0000313" key="1">
    <source>
        <dbReference type="EMBL" id="KAK1392502.1"/>
    </source>
</evidence>
<dbReference type="EMBL" id="JAUIZM010000003">
    <property type="protein sequence ID" value="KAK1392502.1"/>
    <property type="molecule type" value="Genomic_DNA"/>
</dbReference>